<comment type="caution">
    <text evidence="6">The sequence shown here is derived from an EMBL/GenBank/DDBJ whole genome shotgun (WGS) entry which is preliminary data.</text>
</comment>
<evidence type="ECO:0000256" key="2">
    <source>
        <dbReference type="ARBA" id="ARBA00022481"/>
    </source>
</evidence>
<gene>
    <name evidence="6" type="ORF">BUE93_19055</name>
</gene>
<dbReference type="Gene3D" id="3.30.700.10">
    <property type="entry name" value="Glycoprotein, Type 4 Pilin"/>
    <property type="match status" value="1"/>
</dbReference>
<dbReference type="RefSeq" id="WP_106077854.1">
    <property type="nucleotide sequence ID" value="NZ_MTBD01000036.1"/>
</dbReference>
<feature type="transmembrane region" description="Helical" evidence="5">
    <location>
        <begin position="12"/>
        <end position="32"/>
    </location>
</feature>
<dbReference type="Proteomes" id="UP000239469">
    <property type="component" value="Unassembled WGS sequence"/>
</dbReference>
<dbReference type="Pfam" id="PF00114">
    <property type="entry name" value="Pilin"/>
    <property type="match status" value="1"/>
</dbReference>
<dbReference type="PANTHER" id="PTHR30093">
    <property type="entry name" value="GENERAL SECRETION PATHWAY PROTEIN G"/>
    <property type="match status" value="1"/>
</dbReference>
<dbReference type="EMBL" id="MTBD01000036">
    <property type="protein sequence ID" value="PRP68849.1"/>
    <property type="molecule type" value="Genomic_DNA"/>
</dbReference>
<name>A0A2S9WZF5_9NEIS</name>
<dbReference type="PROSITE" id="PS00409">
    <property type="entry name" value="PROKAR_NTER_METHYL"/>
    <property type="match status" value="1"/>
</dbReference>
<evidence type="ECO:0000256" key="1">
    <source>
        <dbReference type="ARBA" id="ARBA00005233"/>
    </source>
</evidence>
<protein>
    <submittedName>
        <fullName evidence="6">Pilus assembly protein</fullName>
    </submittedName>
</protein>
<dbReference type="NCBIfam" id="TIGR02532">
    <property type="entry name" value="IV_pilin_GFxxxE"/>
    <property type="match status" value="1"/>
</dbReference>
<keyword evidence="5" id="KW-0472">Membrane</keyword>
<evidence type="ECO:0000256" key="3">
    <source>
        <dbReference type="ARBA" id="ARBA00023157"/>
    </source>
</evidence>
<reference evidence="6 7" key="1">
    <citation type="submission" date="2017-01" db="EMBL/GenBank/DDBJ databases">
        <title>New insights into the genetic diversity of Chromobacterium isolated from tropical freshwater lake.</title>
        <authorList>
            <person name="Santos A.B."/>
            <person name="Nascimento A.M."/>
            <person name="Da Silva P.C."/>
        </authorList>
    </citation>
    <scope>NUCLEOTIDE SEQUENCE [LARGE SCALE GENOMIC DNA]</scope>
    <source>
        <strain evidence="6 7">56AF</strain>
    </source>
</reference>
<proteinExistence type="inferred from homology"/>
<keyword evidence="5" id="KW-1133">Transmembrane helix</keyword>
<accession>A0A2S9WZF5</accession>
<dbReference type="InterPro" id="IPR001082">
    <property type="entry name" value="Pilin"/>
</dbReference>
<dbReference type="PANTHER" id="PTHR30093:SF34">
    <property type="entry name" value="PREPILIN PEPTIDASE-DEPENDENT PROTEIN D"/>
    <property type="match status" value="1"/>
</dbReference>
<evidence type="ECO:0000313" key="6">
    <source>
        <dbReference type="EMBL" id="PRP68849.1"/>
    </source>
</evidence>
<evidence type="ECO:0000256" key="4">
    <source>
        <dbReference type="RuleBase" id="RU000389"/>
    </source>
</evidence>
<dbReference type="InterPro" id="IPR012902">
    <property type="entry name" value="N_methyl_site"/>
</dbReference>
<dbReference type="GO" id="GO:0007155">
    <property type="term" value="P:cell adhesion"/>
    <property type="evidence" value="ECO:0007669"/>
    <property type="project" value="InterPro"/>
</dbReference>
<keyword evidence="4" id="KW-0281">Fimbrium</keyword>
<sequence>MKKQMQQGFTLIELMIVVAIVGILAAIAIPSYQNYTIRARVTEGLSLADGLKTGILENAANGLNFSNNLSLPNSTKNVSAMAIDQTTGTITITYQTNVAASGANTLTLVPYVASGTGGTLLSGTATTSTPPSGAVNWQCLSATSTAIPTGATKGSLASNLVPQDCR</sequence>
<dbReference type="OrthoDB" id="8607132at2"/>
<dbReference type="InterPro" id="IPR045584">
    <property type="entry name" value="Pilin-like"/>
</dbReference>
<comment type="similarity">
    <text evidence="1 4">Belongs to the N-Me-Phe pilin family.</text>
</comment>
<dbReference type="Pfam" id="PF07963">
    <property type="entry name" value="N_methyl"/>
    <property type="match status" value="1"/>
</dbReference>
<dbReference type="GO" id="GO:0009289">
    <property type="term" value="C:pilus"/>
    <property type="evidence" value="ECO:0007669"/>
    <property type="project" value="InterPro"/>
</dbReference>
<evidence type="ECO:0000256" key="5">
    <source>
        <dbReference type="SAM" id="Phobius"/>
    </source>
</evidence>
<evidence type="ECO:0000313" key="7">
    <source>
        <dbReference type="Proteomes" id="UP000239469"/>
    </source>
</evidence>
<keyword evidence="3" id="KW-1015">Disulfide bond</keyword>
<keyword evidence="5" id="KW-0812">Transmembrane</keyword>
<keyword evidence="2" id="KW-0488">Methylation</keyword>
<dbReference type="AlphaFoldDB" id="A0A2S9WZF5"/>
<organism evidence="6 7">
    <name type="scientific">Chromobacterium amazonense</name>
    <dbReference type="NCBI Taxonomy" id="1382803"/>
    <lineage>
        <taxon>Bacteria</taxon>
        <taxon>Pseudomonadati</taxon>
        <taxon>Pseudomonadota</taxon>
        <taxon>Betaproteobacteria</taxon>
        <taxon>Neisseriales</taxon>
        <taxon>Chromobacteriaceae</taxon>
        <taxon>Chromobacterium</taxon>
    </lineage>
</organism>
<dbReference type="SUPFAM" id="SSF54523">
    <property type="entry name" value="Pili subunits"/>
    <property type="match status" value="1"/>
</dbReference>